<evidence type="ECO:0000313" key="1">
    <source>
        <dbReference type="EMBL" id="EMI19157.1"/>
    </source>
</evidence>
<dbReference type="Proteomes" id="UP000011991">
    <property type="component" value="Unassembled WGS sequence"/>
</dbReference>
<proteinExistence type="predicted"/>
<accession>M5RUT6</accession>
<dbReference type="EMBL" id="ANOG01000562">
    <property type="protein sequence ID" value="EMI19157.1"/>
    <property type="molecule type" value="Genomic_DNA"/>
</dbReference>
<comment type="caution">
    <text evidence="1">The sequence shown here is derived from an EMBL/GenBank/DDBJ whole genome shotgun (WGS) entry which is preliminary data.</text>
</comment>
<keyword evidence="2" id="KW-1185">Reference proteome</keyword>
<reference evidence="1 2" key="1">
    <citation type="journal article" date="2013" name="Mar. Genomics">
        <title>Expression of sulfatases in Rhodopirellula baltica and the diversity of sulfatases in the genus Rhodopirellula.</title>
        <authorList>
            <person name="Wegner C.E."/>
            <person name="Richter-Heitmann T."/>
            <person name="Klindworth A."/>
            <person name="Klockow C."/>
            <person name="Richter M."/>
            <person name="Achstetter T."/>
            <person name="Glockner F.O."/>
            <person name="Harder J."/>
        </authorList>
    </citation>
    <scope>NUCLEOTIDE SEQUENCE [LARGE SCALE GENOMIC DNA]</scope>
    <source>
        <strain evidence="1 2">SM1</strain>
    </source>
</reference>
<protein>
    <submittedName>
        <fullName evidence="1">Uncharacterized protein</fullName>
    </submittedName>
</protein>
<dbReference type="AlphaFoldDB" id="M5RUT6"/>
<organism evidence="1 2">
    <name type="scientific">Rhodopirellula maiorica SM1</name>
    <dbReference type="NCBI Taxonomy" id="1265738"/>
    <lineage>
        <taxon>Bacteria</taxon>
        <taxon>Pseudomonadati</taxon>
        <taxon>Planctomycetota</taxon>
        <taxon>Planctomycetia</taxon>
        <taxon>Pirellulales</taxon>
        <taxon>Pirellulaceae</taxon>
        <taxon>Novipirellula</taxon>
    </lineage>
</organism>
<sequence length="88" mass="9692">MIAVTAAFVDVKLVVVTRAIAVRRLTRRWVHVVWTHQTVLIKRAVAYPAQRESAKRTTLDVSVESATQVVNVVKPRIAVAANVNASFA</sequence>
<name>M5RUT6_9BACT</name>
<gene>
    <name evidence="1" type="ORF">RMSM_03929</name>
</gene>
<evidence type="ECO:0000313" key="2">
    <source>
        <dbReference type="Proteomes" id="UP000011991"/>
    </source>
</evidence>